<evidence type="ECO:0000313" key="2">
    <source>
        <dbReference type="EMBL" id="MFD2569395.1"/>
    </source>
</evidence>
<dbReference type="SUPFAM" id="SSF54427">
    <property type="entry name" value="NTF2-like"/>
    <property type="match status" value="1"/>
</dbReference>
<proteinExistence type="predicted"/>
<dbReference type="InterPro" id="IPR032710">
    <property type="entry name" value="NTF2-like_dom_sf"/>
</dbReference>
<keyword evidence="3" id="KW-1185">Reference proteome</keyword>
<organism evidence="2 3">
    <name type="scientific">Spirosoma soli</name>
    <dbReference type="NCBI Taxonomy" id="1770529"/>
    <lineage>
        <taxon>Bacteria</taxon>
        <taxon>Pseudomonadati</taxon>
        <taxon>Bacteroidota</taxon>
        <taxon>Cytophagia</taxon>
        <taxon>Cytophagales</taxon>
        <taxon>Cytophagaceae</taxon>
        <taxon>Spirosoma</taxon>
    </lineage>
</organism>
<comment type="caution">
    <text evidence="2">The sequence shown here is derived from an EMBL/GenBank/DDBJ whole genome shotgun (WGS) entry which is preliminary data.</text>
</comment>
<dbReference type="InterPro" id="IPR027843">
    <property type="entry name" value="DUF4440"/>
</dbReference>
<feature type="domain" description="DUF4440" evidence="1">
    <location>
        <begin position="7"/>
        <end position="113"/>
    </location>
</feature>
<name>A0ABW5LXL1_9BACT</name>
<evidence type="ECO:0000313" key="3">
    <source>
        <dbReference type="Proteomes" id="UP001597469"/>
    </source>
</evidence>
<dbReference type="EMBL" id="JBHULN010000001">
    <property type="protein sequence ID" value="MFD2569395.1"/>
    <property type="molecule type" value="Genomic_DNA"/>
</dbReference>
<reference evidence="3" key="1">
    <citation type="journal article" date="2019" name="Int. J. Syst. Evol. Microbiol.">
        <title>The Global Catalogue of Microorganisms (GCM) 10K type strain sequencing project: providing services to taxonomists for standard genome sequencing and annotation.</title>
        <authorList>
            <consortium name="The Broad Institute Genomics Platform"/>
            <consortium name="The Broad Institute Genome Sequencing Center for Infectious Disease"/>
            <person name="Wu L."/>
            <person name="Ma J."/>
        </authorList>
    </citation>
    <scope>NUCLEOTIDE SEQUENCE [LARGE SCALE GENOMIC DNA]</scope>
    <source>
        <strain evidence="3">KCTC 42805</strain>
    </source>
</reference>
<dbReference type="Proteomes" id="UP001597469">
    <property type="component" value="Unassembled WGS sequence"/>
</dbReference>
<dbReference type="RefSeq" id="WP_381518356.1">
    <property type="nucleotide sequence ID" value="NZ_JBHULN010000001.1"/>
</dbReference>
<evidence type="ECO:0000259" key="1">
    <source>
        <dbReference type="Pfam" id="PF14534"/>
    </source>
</evidence>
<dbReference type="Gene3D" id="3.10.450.50">
    <property type="match status" value="1"/>
</dbReference>
<accession>A0ABW5LXL1</accession>
<dbReference type="Pfam" id="PF14534">
    <property type="entry name" value="DUF4440"/>
    <property type="match status" value="1"/>
</dbReference>
<protein>
    <submittedName>
        <fullName evidence="2">Nuclear transport factor 2 family protein</fullName>
    </submittedName>
</protein>
<gene>
    <name evidence="2" type="ORF">ACFSUS_02045</name>
</gene>
<sequence>MNRLEQIQEMEKRLLNAMLASDVHELDRLISDQAIVSGTDGRLSNKTDDIAAHRDGSLRILTMIPQETTVQFFSEVAIVFALMDIQGAFQNQAFAGRFRYTRVWHSLGGTWQIVAAHISSVSDR</sequence>